<keyword evidence="4" id="KW-0274">FAD</keyword>
<dbReference type="InterPro" id="IPR023753">
    <property type="entry name" value="FAD/NAD-binding_dom"/>
</dbReference>
<comment type="similarity">
    <text evidence="2">Belongs to the NADH dehydrogenase family.</text>
</comment>
<dbReference type="eggNOG" id="COG1252">
    <property type="taxonomic scope" value="Bacteria"/>
</dbReference>
<dbReference type="SUPFAM" id="SSF51905">
    <property type="entry name" value="FAD/NAD(P)-binding domain"/>
    <property type="match status" value="1"/>
</dbReference>
<dbReference type="EMBL" id="AM420293">
    <property type="protein sequence ID" value="CAM00741.1"/>
    <property type="molecule type" value="Genomic_DNA"/>
</dbReference>
<dbReference type="HOGENOM" id="CLU_021377_8_1_11"/>
<reference evidence="7 8" key="1">
    <citation type="journal article" date="2007" name="Nat. Biotechnol.">
        <title>Complete genome sequence of the erythromycin-producing bacterium Saccharopolyspora erythraea NRRL23338.</title>
        <authorList>
            <person name="Oliynyk M."/>
            <person name="Samborskyy M."/>
            <person name="Lester J.B."/>
            <person name="Mironenko T."/>
            <person name="Scott N."/>
            <person name="Dickens S."/>
            <person name="Haydock S.F."/>
            <person name="Leadlay P.F."/>
        </authorList>
    </citation>
    <scope>NUCLEOTIDE SEQUENCE [LARGE SCALE GENOMIC DNA]</scope>
    <source>
        <strain evidence="8">ATCC 11635 / DSM 40517 / JCM 4748 / NBRC 13426 / NCIMB 8594 / NRRL 2338</strain>
    </source>
</reference>
<keyword evidence="5" id="KW-0560">Oxidoreductase</keyword>
<dbReference type="AlphaFoldDB" id="A4F9L6"/>
<keyword evidence="8" id="KW-1185">Reference proteome</keyword>
<dbReference type="InterPro" id="IPR036188">
    <property type="entry name" value="FAD/NAD-bd_sf"/>
</dbReference>
<dbReference type="Proteomes" id="UP000006728">
    <property type="component" value="Chromosome"/>
</dbReference>
<name>A4F9L6_SACEN</name>
<evidence type="ECO:0000259" key="6">
    <source>
        <dbReference type="Pfam" id="PF07992"/>
    </source>
</evidence>
<keyword evidence="3" id="KW-0285">Flavoprotein</keyword>
<dbReference type="Gene3D" id="3.50.50.100">
    <property type="match status" value="1"/>
</dbReference>
<dbReference type="OrthoDB" id="9784880at2"/>
<evidence type="ECO:0000256" key="4">
    <source>
        <dbReference type="ARBA" id="ARBA00022827"/>
    </source>
</evidence>
<dbReference type="KEGG" id="sen:SACE_1419"/>
<evidence type="ECO:0000256" key="5">
    <source>
        <dbReference type="ARBA" id="ARBA00023002"/>
    </source>
</evidence>
<evidence type="ECO:0000256" key="1">
    <source>
        <dbReference type="ARBA" id="ARBA00001974"/>
    </source>
</evidence>
<dbReference type="GO" id="GO:0003955">
    <property type="term" value="F:NAD(P)H dehydrogenase (quinone) activity"/>
    <property type="evidence" value="ECO:0007669"/>
    <property type="project" value="TreeGrafter"/>
</dbReference>
<comment type="cofactor">
    <cofactor evidence="1">
        <name>FAD</name>
        <dbReference type="ChEBI" id="CHEBI:57692"/>
    </cofactor>
</comment>
<dbReference type="Pfam" id="PF07992">
    <property type="entry name" value="Pyr_redox_2"/>
    <property type="match status" value="1"/>
</dbReference>
<dbReference type="STRING" id="405948.SACE_1419"/>
<protein>
    <submittedName>
        <fullName evidence="7">FAD-dependent pyridine nucleotide-disulphide oxidoreductase</fullName>
    </submittedName>
</protein>
<dbReference type="GO" id="GO:0019646">
    <property type="term" value="P:aerobic electron transport chain"/>
    <property type="evidence" value="ECO:0007669"/>
    <property type="project" value="TreeGrafter"/>
</dbReference>
<organism evidence="7 8">
    <name type="scientific">Saccharopolyspora erythraea (strain ATCC 11635 / DSM 40517 / JCM 4748 / NBRC 13426 / NCIMB 8594 / NRRL 2338)</name>
    <dbReference type="NCBI Taxonomy" id="405948"/>
    <lineage>
        <taxon>Bacteria</taxon>
        <taxon>Bacillati</taxon>
        <taxon>Actinomycetota</taxon>
        <taxon>Actinomycetes</taxon>
        <taxon>Pseudonocardiales</taxon>
        <taxon>Pseudonocardiaceae</taxon>
        <taxon>Saccharopolyspora</taxon>
    </lineage>
</organism>
<gene>
    <name evidence="7" type="ordered locus">SACE_1419</name>
</gene>
<evidence type="ECO:0000313" key="8">
    <source>
        <dbReference type="Proteomes" id="UP000006728"/>
    </source>
</evidence>
<dbReference type="PANTHER" id="PTHR42913:SF3">
    <property type="entry name" value="64 KDA MITOCHONDRIAL NADH DEHYDROGENASE (EUROFUNG)"/>
    <property type="match status" value="1"/>
</dbReference>
<evidence type="ECO:0000256" key="3">
    <source>
        <dbReference type="ARBA" id="ARBA00022630"/>
    </source>
</evidence>
<evidence type="ECO:0000313" key="7">
    <source>
        <dbReference type="EMBL" id="CAM00741.1"/>
    </source>
</evidence>
<dbReference type="InterPro" id="IPR051169">
    <property type="entry name" value="NADH-Q_oxidoreductase"/>
</dbReference>
<proteinExistence type="inferred from homology"/>
<dbReference type="PANTHER" id="PTHR42913">
    <property type="entry name" value="APOPTOSIS-INDUCING FACTOR 1"/>
    <property type="match status" value="1"/>
</dbReference>
<feature type="domain" description="FAD/NAD(P)-binding" evidence="6">
    <location>
        <begin position="1"/>
        <end position="277"/>
    </location>
</feature>
<dbReference type="PRINTS" id="PR00368">
    <property type="entry name" value="FADPNR"/>
</dbReference>
<sequence length="379" mass="40107">MVLGAGYAGLLAARRIAEGVDARVTLVNAADEFVERVRLHQAAAGQRLHRWPLEDIVRDAGIELVLGRVTGIDADRREVVVDGDRALGYDKLVYALGSHADVESVPGVARHALAVATATDAAELRVRAAELAARGGVLGVVGGGSTGIEAATELAETYPDLRVRLLAGPEPLGWLSPKGRAHVHRVFDRLGIESTPGGLVSEVRDDRIVFADGSEVEVDATLWSAGFRVPGFAAEAGLECDGTGRIRVDASMRSVSHPDVYAVGDAARARAHGGPELRMSCAAGLPMAGRAARSIIAELTGDTPKPLRFRYYNLCLSLGRRDGLIQFVHGDDTPRNAVLTGPTAARYKETIVRGAAWVVRRSPYVGRRGKPVLGSALGV</sequence>
<accession>A4F9L6</accession>
<evidence type="ECO:0000256" key="2">
    <source>
        <dbReference type="ARBA" id="ARBA00005272"/>
    </source>
</evidence>